<evidence type="ECO:0000256" key="1">
    <source>
        <dbReference type="ARBA" id="ARBA00000085"/>
    </source>
</evidence>
<dbReference type="SMART" id="SM00387">
    <property type="entry name" value="HATPase_c"/>
    <property type="match status" value="1"/>
</dbReference>
<dbReference type="InterPro" id="IPR011712">
    <property type="entry name" value="Sig_transdc_His_kin_sub3_dim/P"/>
</dbReference>
<dbReference type="SUPFAM" id="SSF55874">
    <property type="entry name" value="ATPase domain of HSP90 chaperone/DNA topoisomerase II/histidine kinase"/>
    <property type="match status" value="1"/>
</dbReference>
<dbReference type="Pfam" id="PF02518">
    <property type="entry name" value="HATPase_c"/>
    <property type="match status" value="1"/>
</dbReference>
<dbReference type="EMBL" id="BMWG01000004">
    <property type="protein sequence ID" value="GGZ26446.1"/>
    <property type="molecule type" value="Genomic_DNA"/>
</dbReference>
<keyword evidence="4" id="KW-0808">Transferase</keyword>
<evidence type="ECO:0000256" key="7">
    <source>
        <dbReference type="ARBA" id="ARBA00022840"/>
    </source>
</evidence>
<keyword evidence="9" id="KW-0472">Membrane</keyword>
<evidence type="ECO:0000256" key="2">
    <source>
        <dbReference type="ARBA" id="ARBA00012438"/>
    </source>
</evidence>
<name>A0A918UQI3_9ACTN</name>
<dbReference type="GO" id="GO:0000155">
    <property type="term" value="F:phosphorelay sensor kinase activity"/>
    <property type="evidence" value="ECO:0007669"/>
    <property type="project" value="InterPro"/>
</dbReference>
<reference evidence="11" key="1">
    <citation type="journal article" date="2014" name="Int. J. Syst. Evol. Microbiol.">
        <title>Complete genome sequence of Corynebacterium casei LMG S-19264T (=DSM 44701T), isolated from a smear-ripened cheese.</title>
        <authorList>
            <consortium name="US DOE Joint Genome Institute (JGI-PGF)"/>
            <person name="Walter F."/>
            <person name="Albersmeier A."/>
            <person name="Kalinowski J."/>
            <person name="Ruckert C."/>
        </authorList>
    </citation>
    <scope>NUCLEOTIDE SEQUENCE</scope>
    <source>
        <strain evidence="11">JCM 4988</strain>
    </source>
</reference>
<evidence type="ECO:0000259" key="10">
    <source>
        <dbReference type="SMART" id="SM00387"/>
    </source>
</evidence>
<evidence type="ECO:0000256" key="6">
    <source>
        <dbReference type="ARBA" id="ARBA00022777"/>
    </source>
</evidence>
<feature type="transmembrane region" description="Helical" evidence="9">
    <location>
        <begin position="20"/>
        <end position="42"/>
    </location>
</feature>
<feature type="transmembrane region" description="Helical" evidence="9">
    <location>
        <begin position="115"/>
        <end position="136"/>
    </location>
</feature>
<evidence type="ECO:0000256" key="4">
    <source>
        <dbReference type="ARBA" id="ARBA00022679"/>
    </source>
</evidence>
<keyword evidence="9" id="KW-1133">Transmembrane helix</keyword>
<evidence type="ECO:0000256" key="3">
    <source>
        <dbReference type="ARBA" id="ARBA00022553"/>
    </source>
</evidence>
<evidence type="ECO:0000256" key="8">
    <source>
        <dbReference type="ARBA" id="ARBA00023012"/>
    </source>
</evidence>
<dbReference type="GO" id="GO:0005524">
    <property type="term" value="F:ATP binding"/>
    <property type="evidence" value="ECO:0007669"/>
    <property type="project" value="UniProtKB-KW"/>
</dbReference>
<organism evidence="11 12">
    <name type="scientific">Streptomyces inusitatus</name>
    <dbReference type="NCBI Taxonomy" id="68221"/>
    <lineage>
        <taxon>Bacteria</taxon>
        <taxon>Bacillati</taxon>
        <taxon>Actinomycetota</taxon>
        <taxon>Actinomycetes</taxon>
        <taxon>Kitasatosporales</taxon>
        <taxon>Streptomycetaceae</taxon>
        <taxon>Streptomyces</taxon>
    </lineage>
</organism>
<proteinExistence type="predicted"/>
<dbReference type="Proteomes" id="UP000630936">
    <property type="component" value="Unassembled WGS sequence"/>
</dbReference>
<evidence type="ECO:0000313" key="12">
    <source>
        <dbReference type="Proteomes" id="UP000630936"/>
    </source>
</evidence>
<protein>
    <recommendedName>
        <fullName evidence="2">histidine kinase</fullName>
        <ecNumber evidence="2">2.7.13.3</ecNumber>
    </recommendedName>
</protein>
<keyword evidence="9" id="KW-0812">Transmembrane</keyword>
<comment type="caution">
    <text evidence="11">The sequence shown here is derived from an EMBL/GenBank/DDBJ whole genome shotgun (WGS) entry which is preliminary data.</text>
</comment>
<keyword evidence="12" id="KW-1185">Reference proteome</keyword>
<feature type="domain" description="Histidine kinase/HSP90-like ATPase" evidence="10">
    <location>
        <begin position="313"/>
        <end position="406"/>
    </location>
</feature>
<keyword evidence="6 11" id="KW-0418">Kinase</keyword>
<keyword evidence="7" id="KW-0067">ATP-binding</keyword>
<dbReference type="CDD" id="cd16917">
    <property type="entry name" value="HATPase_UhpB-NarQ-NarX-like"/>
    <property type="match status" value="1"/>
</dbReference>
<feature type="transmembrane region" description="Helical" evidence="9">
    <location>
        <begin position="148"/>
        <end position="171"/>
    </location>
</feature>
<dbReference type="Pfam" id="PF07730">
    <property type="entry name" value="HisKA_3"/>
    <property type="match status" value="1"/>
</dbReference>
<dbReference type="Gene3D" id="1.20.5.1930">
    <property type="match status" value="1"/>
</dbReference>
<keyword evidence="8" id="KW-0902">Two-component regulatory system</keyword>
<dbReference type="GO" id="GO:0046983">
    <property type="term" value="F:protein dimerization activity"/>
    <property type="evidence" value="ECO:0007669"/>
    <property type="project" value="InterPro"/>
</dbReference>
<dbReference type="EC" id="2.7.13.3" evidence="2"/>
<feature type="transmembrane region" description="Helical" evidence="9">
    <location>
        <begin position="87"/>
        <end position="108"/>
    </location>
</feature>
<dbReference type="PANTHER" id="PTHR24421:SF10">
    <property type="entry name" value="NITRATE_NITRITE SENSOR PROTEIN NARQ"/>
    <property type="match status" value="1"/>
</dbReference>
<dbReference type="AlphaFoldDB" id="A0A918UQI3"/>
<evidence type="ECO:0000256" key="5">
    <source>
        <dbReference type="ARBA" id="ARBA00022741"/>
    </source>
</evidence>
<evidence type="ECO:0000256" key="9">
    <source>
        <dbReference type="SAM" id="Phobius"/>
    </source>
</evidence>
<dbReference type="InterPro" id="IPR003594">
    <property type="entry name" value="HATPase_dom"/>
</dbReference>
<feature type="transmembrane region" description="Helical" evidence="9">
    <location>
        <begin position="49"/>
        <end position="67"/>
    </location>
</feature>
<evidence type="ECO:0000313" key="11">
    <source>
        <dbReference type="EMBL" id="GGZ26446.1"/>
    </source>
</evidence>
<reference evidence="11" key="2">
    <citation type="submission" date="2020-09" db="EMBL/GenBank/DDBJ databases">
        <authorList>
            <person name="Sun Q."/>
            <person name="Ohkuma M."/>
        </authorList>
    </citation>
    <scope>NUCLEOTIDE SEQUENCE</scope>
    <source>
        <strain evidence="11">JCM 4988</strain>
    </source>
</reference>
<dbReference type="Gene3D" id="3.30.565.10">
    <property type="entry name" value="Histidine kinase-like ATPase, C-terminal domain"/>
    <property type="match status" value="1"/>
</dbReference>
<dbReference type="InterPro" id="IPR036890">
    <property type="entry name" value="HATPase_C_sf"/>
</dbReference>
<keyword evidence="5" id="KW-0547">Nucleotide-binding</keyword>
<dbReference type="GO" id="GO:0016020">
    <property type="term" value="C:membrane"/>
    <property type="evidence" value="ECO:0007669"/>
    <property type="project" value="InterPro"/>
</dbReference>
<accession>A0A918UQI3</accession>
<gene>
    <name evidence="11" type="ORF">GCM10010387_19690</name>
</gene>
<keyword evidence="3" id="KW-0597">Phosphoprotein</keyword>
<dbReference type="PANTHER" id="PTHR24421">
    <property type="entry name" value="NITRATE/NITRITE SENSOR PROTEIN NARX-RELATED"/>
    <property type="match status" value="1"/>
</dbReference>
<sequence>MDAMSPSPPPATSPKRPRPIAAALPPVREGIVVLPLLGLGVLEVSLGGISSVPVLITLGAAVLPLLWRRTHPGPAGIAVAAALLNFLFRPELLLTVSLAGIAGLYALARRRIAHPVVVAGGAIAGALLVHGGHLAMGVYGAEWAGAGLSYFAEPFVLSAVIVATVSAADAVRGRQDARREREAARLRFMELERRGAVAAERAAIARELHDIVAHSVSVIAVRAESATYTTPGLSPEARDGFQWIAATARSTMAELRGLLLVLREESAESGTTAGRRAPQPGLDALGELLETHRSAGGRVELRTAGVRPPLSSTLELAVYRTVQEALTNARRHAPGCSVRVDIDYGEERVALRIADDGPGPPRRAERAGHGLIGMRERAALLGGRLRHGRDDGTGGFLIEAELPRRGTA</sequence>
<comment type="catalytic activity">
    <reaction evidence="1">
        <text>ATP + protein L-histidine = ADP + protein N-phospho-L-histidine.</text>
        <dbReference type="EC" id="2.7.13.3"/>
    </reaction>
</comment>
<dbReference type="InterPro" id="IPR050482">
    <property type="entry name" value="Sensor_HK_TwoCompSys"/>
</dbReference>